<dbReference type="InterPro" id="IPR000683">
    <property type="entry name" value="Gfo/Idh/MocA-like_OxRdtase_N"/>
</dbReference>
<dbReference type="AlphaFoldDB" id="A2BMM6"/>
<dbReference type="Gene3D" id="3.40.50.720">
    <property type="entry name" value="NAD(P)-binding Rossmann-like Domain"/>
    <property type="match status" value="1"/>
</dbReference>
<evidence type="ECO:0000259" key="2">
    <source>
        <dbReference type="Pfam" id="PF22725"/>
    </source>
</evidence>
<gene>
    <name evidence="3" type="ordered locus">Hbut_1413</name>
</gene>
<dbReference type="Pfam" id="PF22725">
    <property type="entry name" value="GFO_IDH_MocA_C3"/>
    <property type="match status" value="1"/>
</dbReference>
<dbReference type="EnsemblBacteria" id="ABM81237">
    <property type="protein sequence ID" value="ABM81237"/>
    <property type="gene ID" value="Hbut_1413"/>
</dbReference>
<dbReference type="SUPFAM" id="SSF51735">
    <property type="entry name" value="NAD(P)-binding Rossmann-fold domains"/>
    <property type="match status" value="1"/>
</dbReference>
<dbReference type="InterPro" id="IPR051450">
    <property type="entry name" value="Gfo/Idh/MocA_Oxidoreductases"/>
</dbReference>
<dbReference type="STRING" id="415426.Hbut_1413"/>
<name>A2BMM6_HYPBU</name>
<dbReference type="PANTHER" id="PTHR43377:SF1">
    <property type="entry name" value="BILIVERDIN REDUCTASE A"/>
    <property type="match status" value="1"/>
</dbReference>
<evidence type="ECO:0000313" key="3">
    <source>
        <dbReference type="EMBL" id="ABM81237.1"/>
    </source>
</evidence>
<dbReference type="PANTHER" id="PTHR43377">
    <property type="entry name" value="BILIVERDIN REDUCTASE A"/>
    <property type="match status" value="1"/>
</dbReference>
<accession>A2BMM6</accession>
<dbReference type="InterPro" id="IPR055170">
    <property type="entry name" value="GFO_IDH_MocA-like_dom"/>
</dbReference>
<dbReference type="SUPFAM" id="SSF55347">
    <property type="entry name" value="Glyceraldehyde-3-phosphate dehydrogenase-like, C-terminal domain"/>
    <property type="match status" value="1"/>
</dbReference>
<feature type="domain" description="Gfo/Idh/MocA-like oxidoreductase N-terminal" evidence="1">
    <location>
        <begin position="3"/>
        <end position="123"/>
    </location>
</feature>
<protein>
    <submittedName>
        <fullName evidence="3">Dehydrogenase-related protein</fullName>
    </submittedName>
</protein>
<keyword evidence="4" id="KW-1185">Reference proteome</keyword>
<feature type="domain" description="GFO/IDH/MocA-like oxidoreductase" evidence="2">
    <location>
        <begin position="131"/>
        <end position="228"/>
    </location>
</feature>
<dbReference type="Gene3D" id="3.30.360.10">
    <property type="entry name" value="Dihydrodipicolinate Reductase, domain 2"/>
    <property type="match status" value="1"/>
</dbReference>
<sequence>MVLRVAVVGAGYMGTAHARVLARIADEHPGLVELAYVVDVDPERARRVAARYGGKPVQSVRGMGEVDLAIVSTPTETHLAVFRELLGKTRAVLVEKPMASSLSEAVEMLTLAREHGVWLAVGHIERFNPAVRALHERVARRELGDILTIVARRVGPFAPRAQNTDVVYDLGVHEVDNALVVYRGLPETVRSYTLGGLVSRLTDYALIILGYGEGFASIEVNRITPFKQRMLYLTTRAAVAYLDYMEQVLRIHRGHEEATVVIRREEPLYLEDLAVVSRFASGEEPDVDGYQGFLALYVCELALESRLQRRDIDARDNKLYSHYQDLVEEGLRRLKAYTDKLA</sequence>
<dbReference type="InterPro" id="IPR036291">
    <property type="entry name" value="NAD(P)-bd_dom_sf"/>
</dbReference>
<dbReference type="OrthoDB" id="25239at2157"/>
<dbReference type="eggNOG" id="arCOG01622">
    <property type="taxonomic scope" value="Archaea"/>
</dbReference>
<proteinExistence type="predicted"/>
<reference evidence="3 4" key="1">
    <citation type="journal article" date="2007" name="Archaea">
        <title>The genome of Hyperthermus butylicus: a sulfur-reducing, peptide fermenting, neutrophilic Crenarchaeote growing up to 108 degrees C.</title>
        <authorList>
            <person name="Brugger K."/>
            <person name="Chen L."/>
            <person name="Stark M."/>
            <person name="Zibat A."/>
            <person name="Redder P."/>
            <person name="Ruepp A."/>
            <person name="Awayez M."/>
            <person name="She Q."/>
            <person name="Garrett R.A."/>
            <person name="Klenk H.P."/>
        </authorList>
    </citation>
    <scope>NUCLEOTIDE SEQUENCE [LARGE SCALE GENOMIC DNA]</scope>
    <source>
        <strain evidence="4">DSM 5456 / JCM 9403 / PLM1-5</strain>
    </source>
</reference>
<dbReference type="GO" id="GO:0000166">
    <property type="term" value="F:nucleotide binding"/>
    <property type="evidence" value="ECO:0007669"/>
    <property type="project" value="InterPro"/>
</dbReference>
<dbReference type="HOGENOM" id="CLU_023194_10_0_2"/>
<dbReference type="Proteomes" id="UP000002593">
    <property type="component" value="Chromosome"/>
</dbReference>
<dbReference type="EMBL" id="CP000493">
    <property type="protein sequence ID" value="ABM81237.1"/>
    <property type="molecule type" value="Genomic_DNA"/>
</dbReference>
<evidence type="ECO:0000313" key="4">
    <source>
        <dbReference type="Proteomes" id="UP000002593"/>
    </source>
</evidence>
<dbReference type="Pfam" id="PF01408">
    <property type="entry name" value="GFO_IDH_MocA"/>
    <property type="match status" value="1"/>
</dbReference>
<evidence type="ECO:0000259" key="1">
    <source>
        <dbReference type="Pfam" id="PF01408"/>
    </source>
</evidence>
<dbReference type="KEGG" id="hbu:Hbut_1413"/>
<organism evidence="3 4">
    <name type="scientific">Hyperthermus butylicus (strain DSM 5456 / JCM 9403 / PLM1-5)</name>
    <dbReference type="NCBI Taxonomy" id="415426"/>
    <lineage>
        <taxon>Archaea</taxon>
        <taxon>Thermoproteota</taxon>
        <taxon>Thermoprotei</taxon>
        <taxon>Desulfurococcales</taxon>
        <taxon>Pyrodictiaceae</taxon>
        <taxon>Hyperthermus</taxon>
    </lineage>
</organism>